<name>A0A0F9TNL2_9ZZZZ</name>
<dbReference type="InterPro" id="IPR011010">
    <property type="entry name" value="DNA_brk_join_enz"/>
</dbReference>
<proteinExistence type="predicted"/>
<dbReference type="SUPFAM" id="SSF56349">
    <property type="entry name" value="DNA breaking-rejoining enzymes"/>
    <property type="match status" value="1"/>
</dbReference>
<keyword evidence="1" id="KW-0233">DNA recombination</keyword>
<gene>
    <name evidence="2" type="ORF">LCGC14_0325280</name>
</gene>
<evidence type="ECO:0000313" key="2">
    <source>
        <dbReference type="EMBL" id="KKN80864.1"/>
    </source>
</evidence>
<organism evidence="2">
    <name type="scientific">marine sediment metagenome</name>
    <dbReference type="NCBI Taxonomy" id="412755"/>
    <lineage>
        <taxon>unclassified sequences</taxon>
        <taxon>metagenomes</taxon>
        <taxon>ecological metagenomes</taxon>
    </lineage>
</organism>
<dbReference type="EMBL" id="LAZR01000224">
    <property type="protein sequence ID" value="KKN80864.1"/>
    <property type="molecule type" value="Genomic_DNA"/>
</dbReference>
<accession>A0A0F9TNL2</accession>
<evidence type="ECO:0000256" key="1">
    <source>
        <dbReference type="ARBA" id="ARBA00023172"/>
    </source>
</evidence>
<reference evidence="2" key="1">
    <citation type="journal article" date="2015" name="Nature">
        <title>Complex archaea that bridge the gap between prokaryotes and eukaryotes.</title>
        <authorList>
            <person name="Spang A."/>
            <person name="Saw J.H."/>
            <person name="Jorgensen S.L."/>
            <person name="Zaremba-Niedzwiedzka K."/>
            <person name="Martijn J."/>
            <person name="Lind A.E."/>
            <person name="van Eijk R."/>
            <person name="Schleper C."/>
            <person name="Guy L."/>
            <person name="Ettema T.J."/>
        </authorList>
    </citation>
    <scope>NUCLEOTIDE SEQUENCE</scope>
</reference>
<dbReference type="GO" id="GO:0003677">
    <property type="term" value="F:DNA binding"/>
    <property type="evidence" value="ECO:0007669"/>
    <property type="project" value="InterPro"/>
</dbReference>
<dbReference type="GO" id="GO:0015074">
    <property type="term" value="P:DNA integration"/>
    <property type="evidence" value="ECO:0007669"/>
    <property type="project" value="InterPro"/>
</dbReference>
<dbReference type="GO" id="GO:0006310">
    <property type="term" value="P:DNA recombination"/>
    <property type="evidence" value="ECO:0007669"/>
    <property type="project" value="UniProtKB-KW"/>
</dbReference>
<protein>
    <recommendedName>
        <fullName evidence="3">Tyr recombinase domain-containing protein</fullName>
    </recommendedName>
</protein>
<evidence type="ECO:0008006" key="3">
    <source>
        <dbReference type="Google" id="ProtNLM"/>
    </source>
</evidence>
<dbReference type="Gene3D" id="1.10.443.10">
    <property type="entry name" value="Intergrase catalytic core"/>
    <property type="match status" value="1"/>
</dbReference>
<dbReference type="InterPro" id="IPR013762">
    <property type="entry name" value="Integrase-like_cat_sf"/>
</dbReference>
<comment type="caution">
    <text evidence="2">The sequence shown here is derived from an EMBL/GenBank/DDBJ whole genome shotgun (WGS) entry which is preliminary data.</text>
</comment>
<dbReference type="AlphaFoldDB" id="A0A0F9TNL2"/>
<sequence>MEDPDWPDGVPSMGYRLGRTKTTDLRDDEVVFLSRRAAVAFSAWKAAVSRTTGSVFLRIDRWGKIYDTTISEISINHVLKRRLAEMGLDPRDFSAHDVRAGTSHRH</sequence>